<dbReference type="InterPro" id="IPR024478">
    <property type="entry name" value="HlyB_4HB_MCP"/>
</dbReference>
<dbReference type="PRINTS" id="PR00260">
    <property type="entry name" value="CHEMTRNSDUCR"/>
</dbReference>
<organism evidence="8 9">
    <name type="scientific">Aerosakkonema funiforme FACHB-1375</name>
    <dbReference type="NCBI Taxonomy" id="2949571"/>
    <lineage>
        <taxon>Bacteria</taxon>
        <taxon>Bacillati</taxon>
        <taxon>Cyanobacteriota</taxon>
        <taxon>Cyanophyceae</taxon>
        <taxon>Oscillatoriophycideae</taxon>
        <taxon>Aerosakkonematales</taxon>
        <taxon>Aerosakkonemataceae</taxon>
        <taxon>Aerosakkonema</taxon>
    </lineage>
</organism>
<feature type="compositionally biased region" description="Polar residues" evidence="4">
    <location>
        <begin position="539"/>
        <end position="568"/>
    </location>
</feature>
<dbReference type="PANTHER" id="PTHR32089:SF120">
    <property type="entry name" value="METHYL-ACCEPTING CHEMOTAXIS PROTEIN TLPQ"/>
    <property type="match status" value="1"/>
</dbReference>
<feature type="transmembrane region" description="Helical" evidence="5">
    <location>
        <begin position="229"/>
        <end position="251"/>
    </location>
</feature>
<dbReference type="GO" id="GO:0004888">
    <property type="term" value="F:transmembrane signaling receptor activity"/>
    <property type="evidence" value="ECO:0007669"/>
    <property type="project" value="InterPro"/>
</dbReference>
<dbReference type="RefSeq" id="WP_190465224.1">
    <property type="nucleotide sequence ID" value="NZ_JACJPW010000036.1"/>
</dbReference>
<dbReference type="GO" id="GO:0007165">
    <property type="term" value="P:signal transduction"/>
    <property type="evidence" value="ECO:0007669"/>
    <property type="project" value="UniProtKB-KW"/>
</dbReference>
<dbReference type="InterPro" id="IPR003660">
    <property type="entry name" value="HAMP_dom"/>
</dbReference>
<dbReference type="InterPro" id="IPR004090">
    <property type="entry name" value="Chemotax_Me-accpt_rcpt"/>
</dbReference>
<evidence type="ECO:0000256" key="5">
    <source>
        <dbReference type="SAM" id="Phobius"/>
    </source>
</evidence>
<evidence type="ECO:0000256" key="2">
    <source>
        <dbReference type="ARBA" id="ARBA00029447"/>
    </source>
</evidence>
<dbReference type="EMBL" id="JACJPW010000036">
    <property type="protein sequence ID" value="MBD2182412.1"/>
    <property type="molecule type" value="Genomic_DNA"/>
</dbReference>
<comment type="caution">
    <text evidence="8">The sequence shown here is derived from an EMBL/GenBank/DDBJ whole genome shotgun (WGS) entry which is preliminary data.</text>
</comment>
<reference evidence="8" key="1">
    <citation type="journal article" date="2015" name="ISME J.">
        <title>Draft Genome Sequence of Streptomyces incarnatus NRRL8089, which Produces the Nucleoside Antibiotic Sinefungin.</title>
        <authorList>
            <person name="Oshima K."/>
            <person name="Hattori M."/>
            <person name="Shimizu H."/>
            <person name="Fukuda K."/>
            <person name="Nemoto M."/>
            <person name="Inagaki K."/>
            <person name="Tamura T."/>
        </authorList>
    </citation>
    <scope>NUCLEOTIDE SEQUENCE</scope>
    <source>
        <strain evidence="8">FACHB-1375</strain>
    </source>
</reference>
<dbReference type="Gene3D" id="1.10.287.950">
    <property type="entry name" value="Methyl-accepting chemotaxis protein"/>
    <property type="match status" value="1"/>
</dbReference>
<dbReference type="InterPro" id="IPR004089">
    <property type="entry name" value="MCPsignal_dom"/>
</dbReference>
<keyword evidence="5" id="KW-1133">Transmembrane helix</keyword>
<gene>
    <name evidence="8" type="ORF">H6G03_15130</name>
</gene>
<evidence type="ECO:0000313" key="9">
    <source>
        <dbReference type="Proteomes" id="UP000641646"/>
    </source>
</evidence>
<dbReference type="GO" id="GO:0006935">
    <property type="term" value="P:chemotaxis"/>
    <property type="evidence" value="ECO:0007669"/>
    <property type="project" value="InterPro"/>
</dbReference>
<dbReference type="Proteomes" id="UP000641646">
    <property type="component" value="Unassembled WGS sequence"/>
</dbReference>
<evidence type="ECO:0000256" key="3">
    <source>
        <dbReference type="PROSITE-ProRule" id="PRU00284"/>
    </source>
</evidence>
<dbReference type="PROSITE" id="PS50885">
    <property type="entry name" value="HAMP"/>
    <property type="match status" value="1"/>
</dbReference>
<evidence type="ECO:0000259" key="6">
    <source>
        <dbReference type="PROSITE" id="PS50111"/>
    </source>
</evidence>
<keyword evidence="5" id="KW-0812">Transmembrane</keyword>
<keyword evidence="9" id="KW-1185">Reference proteome</keyword>
<dbReference type="SMART" id="SM00283">
    <property type="entry name" value="MA"/>
    <property type="match status" value="1"/>
</dbReference>
<evidence type="ECO:0000256" key="1">
    <source>
        <dbReference type="ARBA" id="ARBA00023224"/>
    </source>
</evidence>
<proteinExistence type="inferred from homology"/>
<keyword evidence="5" id="KW-0472">Membrane</keyword>
<protein>
    <submittedName>
        <fullName evidence="8">Methyl-accepting chemotaxis protein</fullName>
    </submittedName>
</protein>
<dbReference type="PROSITE" id="PS50111">
    <property type="entry name" value="CHEMOTAXIS_TRANSDUC_2"/>
    <property type="match status" value="1"/>
</dbReference>
<dbReference type="SMART" id="SM00304">
    <property type="entry name" value="HAMP"/>
    <property type="match status" value="1"/>
</dbReference>
<feature type="transmembrane region" description="Helical" evidence="5">
    <location>
        <begin position="18"/>
        <end position="38"/>
    </location>
</feature>
<dbReference type="GO" id="GO:0016020">
    <property type="term" value="C:membrane"/>
    <property type="evidence" value="ECO:0007669"/>
    <property type="project" value="InterPro"/>
</dbReference>
<reference evidence="8" key="2">
    <citation type="submission" date="2020-08" db="EMBL/GenBank/DDBJ databases">
        <authorList>
            <person name="Chen M."/>
            <person name="Teng W."/>
            <person name="Zhao L."/>
            <person name="Hu C."/>
            <person name="Zhou Y."/>
            <person name="Han B."/>
            <person name="Song L."/>
            <person name="Shu W."/>
        </authorList>
    </citation>
    <scope>NUCLEOTIDE SEQUENCE</scope>
    <source>
        <strain evidence="8">FACHB-1375</strain>
    </source>
</reference>
<dbReference type="Pfam" id="PF00672">
    <property type="entry name" value="HAMP"/>
    <property type="match status" value="1"/>
</dbReference>
<feature type="region of interest" description="Disordered" evidence="4">
    <location>
        <begin position="530"/>
        <end position="568"/>
    </location>
</feature>
<dbReference type="PANTHER" id="PTHR32089">
    <property type="entry name" value="METHYL-ACCEPTING CHEMOTAXIS PROTEIN MCPB"/>
    <property type="match status" value="1"/>
</dbReference>
<feature type="domain" description="HAMP" evidence="7">
    <location>
        <begin position="257"/>
        <end position="310"/>
    </location>
</feature>
<dbReference type="Pfam" id="PF00015">
    <property type="entry name" value="MCPsignal"/>
    <property type="match status" value="1"/>
</dbReference>
<dbReference type="SUPFAM" id="SSF58104">
    <property type="entry name" value="Methyl-accepting chemotaxis protein (MCP) signaling domain"/>
    <property type="match status" value="1"/>
</dbReference>
<sequence length="588" mass="63784">MFVQDAILSKNKGIEGKLISGFLVIGGIVLIVGLIGLFGTYRLSGHINAIGENAFPSVFSLWKVNEAHSAADAALLAQFVPTISPQKKQEELKNLQDALVRYKEGLENYDKLKRDPEEDSLYRSAKPSLDKWRTTIDQAIELNDEFRRYDIQFPGQERVDLLLAGKRDTPEYARAQAAAEAQRKVYQYITDVERPAFNEGTAQLLKLLDYNQHLADGARSTAQKDVAGTTFWSITAMLVGTAIAVLFGFYFSNTIAKPMGAKIAGVVTVAERIAAGDLSTSVPSAESNDEIGRLQNAFRNMIKNLSSFITQVQRSGIQVTTSTTQIAASGKELEATVAEQAASTKEVAATAQEISATSRKLSRTMEQVATLAQSTAVSAGGSQKDLSSMENVMRQLAEATTSISSKLGIMNEKANNINNVVTTITKVADQTNLLSLNAAIEAEKAGEYGAGFAVVAREIRRLADQTAVATLEIEQMVKEMQSAVSTGVMEMDKFNKAVNDSVEKVVTIGEQIALVIQQVQGLTPRFEEVSQSMEEQSQGAQQISEAMEQLTQASQQTSDALRETNSAVSQLDDAAQGLQAEIRRFKVA</sequence>
<dbReference type="CDD" id="cd06225">
    <property type="entry name" value="HAMP"/>
    <property type="match status" value="1"/>
</dbReference>
<evidence type="ECO:0000313" key="8">
    <source>
        <dbReference type="EMBL" id="MBD2182412.1"/>
    </source>
</evidence>
<dbReference type="Pfam" id="PF12729">
    <property type="entry name" value="4HB_MCP_1"/>
    <property type="match status" value="1"/>
</dbReference>
<accession>A0A926VGL2</accession>
<dbReference type="AlphaFoldDB" id="A0A926VGL2"/>
<evidence type="ECO:0000256" key="4">
    <source>
        <dbReference type="SAM" id="MobiDB-lite"/>
    </source>
</evidence>
<dbReference type="FunFam" id="1.10.287.950:FF:000001">
    <property type="entry name" value="Methyl-accepting chemotaxis sensory transducer"/>
    <property type="match status" value="1"/>
</dbReference>
<evidence type="ECO:0000259" key="7">
    <source>
        <dbReference type="PROSITE" id="PS50885"/>
    </source>
</evidence>
<comment type="similarity">
    <text evidence="2">Belongs to the methyl-accepting chemotaxis (MCP) protein family.</text>
</comment>
<keyword evidence="1 3" id="KW-0807">Transducer</keyword>
<feature type="domain" description="Methyl-accepting transducer" evidence="6">
    <location>
        <begin position="315"/>
        <end position="551"/>
    </location>
</feature>
<name>A0A926VGL2_9CYAN</name>